<keyword evidence="3 6" id="KW-0812">Transmembrane</keyword>
<evidence type="ECO:0000256" key="3">
    <source>
        <dbReference type="ARBA" id="ARBA00022692"/>
    </source>
</evidence>
<evidence type="ECO:0000256" key="2">
    <source>
        <dbReference type="ARBA" id="ARBA00007362"/>
    </source>
</evidence>
<dbReference type="GO" id="GO:0016020">
    <property type="term" value="C:membrane"/>
    <property type="evidence" value="ECO:0007669"/>
    <property type="project" value="UniProtKB-SubCell"/>
</dbReference>
<keyword evidence="4 6" id="KW-1133">Transmembrane helix</keyword>
<comment type="subcellular location">
    <subcellularLocation>
        <location evidence="1">Membrane</location>
        <topology evidence="1">Multi-pass membrane protein</topology>
    </subcellularLocation>
</comment>
<sequence length="361" mass="39199">MLLKMPMSLRSALPALFAALLFGASTPLAKLLGADMPPFLLAGVLYLGSGLGLAVLLCIRYWMPSSTKNPPALWTIPAPEWPWLLAAIGFGGVLGPVLLLVGLRSTEAASASLLLNVEGVFTAWIAWVVFKENADRHIVWGMVAIVAGGVLLSWQPAQVSLSSGALFIMAACLCWALDNNLTRKVSANDGMLVACLKGLVAGTLNTSLGLLSGDTLPANGVLGAAVLLGFASYGLSLTLFVVSLRLLGSSRTGAYFSVAPLFGVILSMLLWPGQLPPMFWPAAALMALGVWLHLHERHIHLHTHTPMEHTHHHRHDEHHQHVHDFVWDVNKPHAHTHRHGLLTHFHHHYPDIHHRHSHVED</sequence>
<evidence type="ECO:0000259" key="7">
    <source>
        <dbReference type="Pfam" id="PF00892"/>
    </source>
</evidence>
<evidence type="ECO:0000256" key="6">
    <source>
        <dbReference type="SAM" id="Phobius"/>
    </source>
</evidence>
<reference evidence="8 9" key="1">
    <citation type="submission" date="2016-10" db="EMBL/GenBank/DDBJ databases">
        <authorList>
            <person name="de Groot N.N."/>
        </authorList>
    </citation>
    <scope>NUCLEOTIDE SEQUENCE [LARGE SCALE GENOMIC DNA]</scope>
    <source>
        <strain evidence="8 9">ATCC 35958</strain>
    </source>
</reference>
<feature type="transmembrane region" description="Helical" evidence="6">
    <location>
        <begin position="278"/>
        <end position="294"/>
    </location>
</feature>
<protein>
    <submittedName>
        <fullName evidence="8">Permease of the drug/metabolite transporter (DMT) superfamily</fullName>
    </submittedName>
</protein>
<dbReference type="AlphaFoldDB" id="A0A1H9F8T8"/>
<dbReference type="InterPro" id="IPR000620">
    <property type="entry name" value="EamA_dom"/>
</dbReference>
<evidence type="ECO:0000256" key="1">
    <source>
        <dbReference type="ARBA" id="ARBA00004141"/>
    </source>
</evidence>
<dbReference type="SUPFAM" id="SSF103481">
    <property type="entry name" value="Multidrug resistance efflux transporter EmrE"/>
    <property type="match status" value="2"/>
</dbReference>
<feature type="domain" description="EamA" evidence="7">
    <location>
        <begin position="13"/>
        <end position="153"/>
    </location>
</feature>
<comment type="similarity">
    <text evidence="2">Belongs to the EamA transporter family.</text>
</comment>
<dbReference type="STRING" id="180197.SAMN02982919_00471"/>
<feature type="transmembrane region" description="Helical" evidence="6">
    <location>
        <begin position="222"/>
        <end position="242"/>
    </location>
</feature>
<evidence type="ECO:0000313" key="9">
    <source>
        <dbReference type="Proteomes" id="UP000199766"/>
    </source>
</evidence>
<dbReference type="Pfam" id="PF00892">
    <property type="entry name" value="EamA"/>
    <property type="match status" value="2"/>
</dbReference>
<proteinExistence type="inferred from homology"/>
<feature type="transmembrane region" description="Helical" evidence="6">
    <location>
        <begin position="109"/>
        <end position="130"/>
    </location>
</feature>
<evidence type="ECO:0000256" key="4">
    <source>
        <dbReference type="ARBA" id="ARBA00022989"/>
    </source>
</evidence>
<feature type="domain" description="EamA" evidence="7">
    <location>
        <begin position="163"/>
        <end position="292"/>
    </location>
</feature>
<feature type="transmembrane region" description="Helical" evidence="6">
    <location>
        <begin position="137"/>
        <end position="154"/>
    </location>
</feature>
<feature type="transmembrane region" description="Helical" evidence="6">
    <location>
        <begin position="83"/>
        <end position="103"/>
    </location>
</feature>
<gene>
    <name evidence="8" type="ORF">SAMN02982919_00471</name>
</gene>
<name>A0A1H9F8T8_9BURK</name>
<dbReference type="InterPro" id="IPR050638">
    <property type="entry name" value="AA-Vitamin_Transporters"/>
</dbReference>
<feature type="transmembrane region" description="Helical" evidence="6">
    <location>
        <begin position="254"/>
        <end position="272"/>
    </location>
</feature>
<feature type="transmembrane region" description="Helical" evidence="6">
    <location>
        <begin position="39"/>
        <end position="62"/>
    </location>
</feature>
<dbReference type="PANTHER" id="PTHR32322:SF2">
    <property type="entry name" value="EAMA DOMAIN-CONTAINING PROTEIN"/>
    <property type="match status" value="1"/>
</dbReference>
<dbReference type="InterPro" id="IPR037185">
    <property type="entry name" value="EmrE-like"/>
</dbReference>
<evidence type="ECO:0000256" key="5">
    <source>
        <dbReference type="ARBA" id="ARBA00023136"/>
    </source>
</evidence>
<dbReference type="Proteomes" id="UP000199766">
    <property type="component" value="Unassembled WGS sequence"/>
</dbReference>
<feature type="transmembrane region" description="Helical" evidence="6">
    <location>
        <begin position="160"/>
        <end position="178"/>
    </location>
</feature>
<keyword evidence="9" id="KW-1185">Reference proteome</keyword>
<evidence type="ECO:0000313" key="8">
    <source>
        <dbReference type="EMBL" id="SEQ33708.1"/>
    </source>
</evidence>
<organism evidence="8 9">
    <name type="scientific">Giesbergeria anulus</name>
    <dbReference type="NCBI Taxonomy" id="180197"/>
    <lineage>
        <taxon>Bacteria</taxon>
        <taxon>Pseudomonadati</taxon>
        <taxon>Pseudomonadota</taxon>
        <taxon>Betaproteobacteria</taxon>
        <taxon>Burkholderiales</taxon>
        <taxon>Comamonadaceae</taxon>
        <taxon>Giesbergeria</taxon>
    </lineage>
</organism>
<feature type="transmembrane region" description="Helical" evidence="6">
    <location>
        <begin position="190"/>
        <end position="210"/>
    </location>
</feature>
<dbReference type="EMBL" id="FOGD01000001">
    <property type="protein sequence ID" value="SEQ33708.1"/>
    <property type="molecule type" value="Genomic_DNA"/>
</dbReference>
<dbReference type="PANTHER" id="PTHR32322">
    <property type="entry name" value="INNER MEMBRANE TRANSPORTER"/>
    <property type="match status" value="1"/>
</dbReference>
<accession>A0A1H9F8T8</accession>
<keyword evidence="5 6" id="KW-0472">Membrane</keyword>